<dbReference type="EMBL" id="JAIZAY010000003">
    <property type="protein sequence ID" value="KAJ8045778.1"/>
    <property type="molecule type" value="Genomic_DNA"/>
</dbReference>
<organism evidence="1 2">
    <name type="scientific">Holothuria leucospilota</name>
    <name type="common">Black long sea cucumber</name>
    <name type="synonym">Mertensiothuria leucospilota</name>
    <dbReference type="NCBI Taxonomy" id="206669"/>
    <lineage>
        <taxon>Eukaryota</taxon>
        <taxon>Metazoa</taxon>
        <taxon>Echinodermata</taxon>
        <taxon>Eleutherozoa</taxon>
        <taxon>Echinozoa</taxon>
        <taxon>Holothuroidea</taxon>
        <taxon>Aspidochirotacea</taxon>
        <taxon>Aspidochirotida</taxon>
        <taxon>Holothuriidae</taxon>
        <taxon>Holothuria</taxon>
    </lineage>
</organism>
<proteinExistence type="predicted"/>
<dbReference type="AlphaFoldDB" id="A0A9Q1HI79"/>
<gene>
    <name evidence="1" type="ORF">HOLleu_08859</name>
</gene>
<protein>
    <submittedName>
        <fullName evidence="1">Uncharacterized protein</fullName>
    </submittedName>
</protein>
<dbReference type="Proteomes" id="UP001152320">
    <property type="component" value="Chromosome 3"/>
</dbReference>
<evidence type="ECO:0000313" key="2">
    <source>
        <dbReference type="Proteomes" id="UP001152320"/>
    </source>
</evidence>
<keyword evidence="2" id="KW-1185">Reference proteome</keyword>
<comment type="caution">
    <text evidence="1">The sequence shown here is derived from an EMBL/GenBank/DDBJ whole genome shotgun (WGS) entry which is preliminary data.</text>
</comment>
<name>A0A9Q1HI79_HOLLE</name>
<reference evidence="1" key="1">
    <citation type="submission" date="2021-10" db="EMBL/GenBank/DDBJ databases">
        <title>Tropical sea cucumber genome reveals ecological adaptation and Cuvierian tubules defense mechanism.</title>
        <authorList>
            <person name="Chen T."/>
        </authorList>
    </citation>
    <scope>NUCLEOTIDE SEQUENCE</scope>
    <source>
        <strain evidence="1">Nanhai2018</strain>
        <tissue evidence="1">Muscle</tissue>
    </source>
</reference>
<sequence>MQETGRTLQHEPKKIPRRNYFSTCVDYKLTLVCLTSASLYARRLMMHSKWRSTG</sequence>
<evidence type="ECO:0000313" key="1">
    <source>
        <dbReference type="EMBL" id="KAJ8045778.1"/>
    </source>
</evidence>
<accession>A0A9Q1HI79</accession>